<dbReference type="Gene3D" id="3.50.4.10">
    <property type="entry name" value="Hepatocyte Growth Factor"/>
    <property type="match status" value="1"/>
</dbReference>
<feature type="signal peptide" evidence="1">
    <location>
        <begin position="1"/>
        <end position="19"/>
    </location>
</feature>
<dbReference type="PANTHER" id="PTHR47327">
    <property type="entry name" value="FI18240P1-RELATED"/>
    <property type="match status" value="1"/>
</dbReference>
<keyword evidence="4" id="KW-1185">Reference proteome</keyword>
<proteinExistence type="predicted"/>
<accession>A0ABD0LVL5</accession>
<dbReference type="AlphaFoldDB" id="A0ABD0LVL5"/>
<feature type="chain" id="PRO_5044843505" description="Apple domain-containing protein" evidence="1">
    <location>
        <begin position="20"/>
        <end position="186"/>
    </location>
</feature>
<dbReference type="PANTHER" id="PTHR47327:SF1">
    <property type="entry name" value="RE15579P"/>
    <property type="match status" value="1"/>
</dbReference>
<dbReference type="InterPro" id="IPR003609">
    <property type="entry name" value="Pan_app"/>
</dbReference>
<dbReference type="Pfam" id="PF00024">
    <property type="entry name" value="PAN_1"/>
    <property type="match status" value="2"/>
</dbReference>
<gene>
    <name evidence="3" type="ORF">BaRGS_00005491</name>
</gene>
<evidence type="ECO:0000313" key="3">
    <source>
        <dbReference type="EMBL" id="KAK7503226.1"/>
    </source>
</evidence>
<dbReference type="Proteomes" id="UP001519460">
    <property type="component" value="Unassembled WGS sequence"/>
</dbReference>
<protein>
    <recommendedName>
        <fullName evidence="2">Apple domain-containing protein</fullName>
    </recommendedName>
</protein>
<evidence type="ECO:0000256" key="1">
    <source>
        <dbReference type="SAM" id="SignalP"/>
    </source>
</evidence>
<keyword evidence="1" id="KW-0732">Signal</keyword>
<dbReference type="SUPFAM" id="SSF57414">
    <property type="entry name" value="Hairpin loop containing domain-like"/>
    <property type="match status" value="1"/>
</dbReference>
<reference evidence="3 4" key="1">
    <citation type="journal article" date="2023" name="Sci. Data">
        <title>Genome assembly of the Korean intertidal mud-creeper Batillaria attramentaria.</title>
        <authorList>
            <person name="Patra A.K."/>
            <person name="Ho P.T."/>
            <person name="Jun S."/>
            <person name="Lee S.J."/>
            <person name="Kim Y."/>
            <person name="Won Y.J."/>
        </authorList>
    </citation>
    <scope>NUCLEOTIDE SEQUENCE [LARGE SCALE GENOMIC DNA]</scope>
    <source>
        <strain evidence="3">Wonlab-2016</strain>
    </source>
</reference>
<feature type="domain" description="Apple" evidence="2">
    <location>
        <begin position="102"/>
        <end position="185"/>
    </location>
</feature>
<sequence length="186" mass="20607">MVREILIVFAALFCEAGEARTETAQKAVHLGNLIFTDDVLFTVSARSALQCASQCLSVKGCLTFTYTQPSSQSTSCRGHTSVMTSDSTNQTAPGSSFYSFACDSSNLQTEFVLYQNARIRHTNLYVVNRPTLDECQAACITEPQCRSVDYNPTTLHCNVQDVTPLDEPDKWQLGGHDYDYYQRACA</sequence>
<dbReference type="EMBL" id="JACVVK020000021">
    <property type="protein sequence ID" value="KAK7503226.1"/>
    <property type="molecule type" value="Genomic_DNA"/>
</dbReference>
<evidence type="ECO:0000313" key="4">
    <source>
        <dbReference type="Proteomes" id="UP001519460"/>
    </source>
</evidence>
<name>A0ABD0LVL5_9CAEN</name>
<dbReference type="PROSITE" id="PS50948">
    <property type="entry name" value="PAN"/>
    <property type="match status" value="1"/>
</dbReference>
<organism evidence="3 4">
    <name type="scientific">Batillaria attramentaria</name>
    <dbReference type="NCBI Taxonomy" id="370345"/>
    <lineage>
        <taxon>Eukaryota</taxon>
        <taxon>Metazoa</taxon>
        <taxon>Spiralia</taxon>
        <taxon>Lophotrochozoa</taxon>
        <taxon>Mollusca</taxon>
        <taxon>Gastropoda</taxon>
        <taxon>Caenogastropoda</taxon>
        <taxon>Sorbeoconcha</taxon>
        <taxon>Cerithioidea</taxon>
        <taxon>Batillariidae</taxon>
        <taxon>Batillaria</taxon>
    </lineage>
</organism>
<comment type="caution">
    <text evidence="3">The sequence shown here is derived from an EMBL/GenBank/DDBJ whole genome shotgun (WGS) entry which is preliminary data.</text>
</comment>
<dbReference type="InterPro" id="IPR052774">
    <property type="entry name" value="Celegans_DevNeuronal_Protein"/>
</dbReference>
<dbReference type="CDD" id="cd01099">
    <property type="entry name" value="PAN_AP_HGF"/>
    <property type="match status" value="1"/>
</dbReference>
<dbReference type="SMART" id="SM00473">
    <property type="entry name" value="PAN_AP"/>
    <property type="match status" value="2"/>
</dbReference>
<evidence type="ECO:0000259" key="2">
    <source>
        <dbReference type="PROSITE" id="PS50948"/>
    </source>
</evidence>